<organism evidence="4 5">
    <name type="scientific">Flagellimonas hymeniacidonis</name>
    <dbReference type="NCBI Taxonomy" id="2603628"/>
    <lineage>
        <taxon>Bacteria</taxon>
        <taxon>Pseudomonadati</taxon>
        <taxon>Bacteroidota</taxon>
        <taxon>Flavobacteriia</taxon>
        <taxon>Flavobacteriales</taxon>
        <taxon>Flavobacteriaceae</taxon>
        <taxon>Flagellimonas</taxon>
    </lineage>
</organism>
<dbReference type="PANTHER" id="PTHR46769:SF2">
    <property type="entry name" value="FIBROCYSTIN-L ISOFORM 2 PRECURSOR-RELATED"/>
    <property type="match status" value="1"/>
</dbReference>
<dbReference type="InterPro" id="IPR052387">
    <property type="entry name" value="Fibrocystin"/>
</dbReference>
<feature type="domain" description="IPT/TIG" evidence="3">
    <location>
        <begin position="284"/>
        <end position="365"/>
    </location>
</feature>
<comment type="caution">
    <text evidence="4">The sequence shown here is derived from an EMBL/GenBank/DDBJ whole genome shotgun (WGS) entry which is preliminary data.</text>
</comment>
<evidence type="ECO:0000256" key="2">
    <source>
        <dbReference type="SAM" id="SignalP"/>
    </source>
</evidence>
<dbReference type="Proteomes" id="UP000321456">
    <property type="component" value="Unassembled WGS sequence"/>
</dbReference>
<dbReference type="EMBL" id="VRUR01000001">
    <property type="protein sequence ID" value="TXN36775.1"/>
    <property type="molecule type" value="Genomic_DNA"/>
</dbReference>
<evidence type="ECO:0000259" key="3">
    <source>
        <dbReference type="SMART" id="SM00429"/>
    </source>
</evidence>
<dbReference type="AlphaFoldDB" id="A0A5C8V4H4"/>
<feature type="domain" description="IPT/TIG" evidence="3">
    <location>
        <begin position="203"/>
        <end position="283"/>
    </location>
</feature>
<reference evidence="4 5" key="1">
    <citation type="submission" date="2019-08" db="EMBL/GenBank/DDBJ databases">
        <title>Professor.</title>
        <authorList>
            <person name="Park J.S."/>
        </authorList>
    </citation>
    <scope>NUCLEOTIDE SEQUENCE [LARGE SCALE GENOMIC DNA]</scope>
    <source>
        <strain evidence="4 5">176CP5-101</strain>
    </source>
</reference>
<gene>
    <name evidence="4" type="ORF">FVB32_00375</name>
</gene>
<dbReference type="Pfam" id="PF01833">
    <property type="entry name" value="TIG"/>
    <property type="match status" value="4"/>
</dbReference>
<evidence type="ECO:0000256" key="1">
    <source>
        <dbReference type="ARBA" id="ARBA00022729"/>
    </source>
</evidence>
<keyword evidence="1 2" id="KW-0732">Signal</keyword>
<evidence type="ECO:0000313" key="5">
    <source>
        <dbReference type="Proteomes" id="UP000321456"/>
    </source>
</evidence>
<feature type="chain" id="PRO_5022719937" description="IPT/TIG domain-containing protein" evidence="2">
    <location>
        <begin position="26"/>
        <end position="564"/>
    </location>
</feature>
<keyword evidence="5" id="KW-1185">Reference proteome</keyword>
<feature type="domain" description="IPT/TIG" evidence="3">
    <location>
        <begin position="123"/>
        <end position="201"/>
    </location>
</feature>
<name>A0A5C8V4H4_9FLAO</name>
<dbReference type="InterPro" id="IPR014756">
    <property type="entry name" value="Ig_E-set"/>
</dbReference>
<dbReference type="CDD" id="cd00603">
    <property type="entry name" value="IPT_PCSR"/>
    <property type="match status" value="3"/>
</dbReference>
<dbReference type="Gene3D" id="2.60.40.10">
    <property type="entry name" value="Immunoglobulins"/>
    <property type="match status" value="4"/>
</dbReference>
<dbReference type="InterPro" id="IPR002909">
    <property type="entry name" value="IPT_dom"/>
</dbReference>
<dbReference type="SUPFAM" id="SSF81296">
    <property type="entry name" value="E set domains"/>
    <property type="match status" value="4"/>
</dbReference>
<accession>A0A5C8V4H4</accession>
<proteinExistence type="predicted"/>
<dbReference type="SMART" id="SM00429">
    <property type="entry name" value="IPT"/>
    <property type="match status" value="3"/>
</dbReference>
<sequence>MKKQYKLIKRVAVAFSMLFIALSMESCEEEDFRVIPEAEKEQTIISIEPALADIGTTVTITGTNFNGVPVNNRVTFGGVLAQVVTATETELTVVVPEGATTGPISIAKAKFVVEGPVFTVFPAPVITELSATGAAVGETVIITGQNFGATVAENTVEFDGIMAEVTAASETELAVIVPDGATTGPLTVEVLEQTGTIEIFTIAPVITSFEPLKGAADQEITITGTNFNNLAENNNVTFNGVLATVVSASATSLTVVVPPEANSGKIAVEVEQLLAVSETDFITIPSIISFSPETGAVDEEVTISGANFSPVPEENIVNFNGTLAVVTASTETSIITSIPDGAETGPVTVEVNGEVATSTTDFMVDNSIVTITIAINDINDDVEEAADGRMTLDSGDLELGEFDTFGTPDVGLQKIGLRFNGVNIPSGVTIEAASIRFVADQTAGADPTEMTIFGENIGDAPAYVEVDNDLSNRTLTTANAIWTIPEWIGSDTPAEDTTTVDISTIISEIITRGDWVDGNSMNFIFEATGVSAGAVTNDVGREAESYDVDNPEEGAQLIVTYRIN</sequence>
<dbReference type="PANTHER" id="PTHR46769">
    <property type="entry name" value="POLYCYSTIC KIDNEY AND HEPATIC DISEASE 1 (AUTOSOMAL RECESSIVE)-LIKE 1"/>
    <property type="match status" value="1"/>
</dbReference>
<dbReference type="InterPro" id="IPR013783">
    <property type="entry name" value="Ig-like_fold"/>
</dbReference>
<feature type="signal peptide" evidence="2">
    <location>
        <begin position="1"/>
        <end position="25"/>
    </location>
</feature>
<evidence type="ECO:0000313" key="4">
    <source>
        <dbReference type="EMBL" id="TXN36775.1"/>
    </source>
</evidence>
<dbReference type="RefSeq" id="WP_147740609.1">
    <property type="nucleotide sequence ID" value="NZ_VRUR01000001.1"/>
</dbReference>
<protein>
    <recommendedName>
        <fullName evidence="3">IPT/TIG domain-containing protein</fullName>
    </recommendedName>
</protein>